<evidence type="ECO:0000313" key="2">
    <source>
        <dbReference type="EMBL" id="CAK7921824.1"/>
    </source>
</evidence>
<feature type="compositionally biased region" description="Polar residues" evidence="1">
    <location>
        <begin position="707"/>
        <end position="718"/>
    </location>
</feature>
<feature type="region of interest" description="Disordered" evidence="1">
    <location>
        <begin position="549"/>
        <end position="622"/>
    </location>
</feature>
<evidence type="ECO:0000256" key="1">
    <source>
        <dbReference type="SAM" id="MobiDB-lite"/>
    </source>
</evidence>
<accession>A0AAV1TLX9</accession>
<evidence type="ECO:0008006" key="4">
    <source>
        <dbReference type="Google" id="ProtNLM"/>
    </source>
</evidence>
<sequence>MASNRSDFVSSFLLNELLSALDPRVCARDTDLSGATNGSESLSEDTESSSALQTARPTAQSRVVLVRRTNSSQQLVMLVDREFGIQAFIPRHLSQRLQQERGYETIGRLRGSVVRVTKYHFATWTRCLASDKQTTLSSSVSVSAPVHTRDRDPVYLYVDALAIVDDTELAVKPLPWVYTYPLVVEQLQKLNDAELEKRLMIHQGLPPLQVDGGFTDDRPLLEEDCVIPAEQELELEERDEWGSPVTIVRPPTDSELIAENGPVPMSESQVMRQSENSLSTQEPRAMSTDVSVASEHKEENNDRELDAVPPLDEQRYLFRQENIRETFVVDSDSESYETAGENEVVTQKTSIMTLDSSRKHSVALSDPSLTTSETTQDSWALLDLTDDSPEKARITSLSLEDETVPEQEPTTEACDVLAEPDGYASLDPSSQSPLAKNDNLIGKRKASASWATSLLRMVGLSTSSAKASPSTVSSSDAEIEDLIECERSDAESLDRTEEETVEFKPAQLEDPILSQATVILPYATDNEDDAHAFEYEGLLSDDVVSPKTVEPSKKHALVTGSDPTNERCVTEKEAEAADTPQKGLASKKDSATADPELPSRSVQAVTPMTAVQPEPATPLSPTVLPRLEETLDHRDRSSSCYASPSCSSDRVRITRSAAQLVPVKGPTQQDVVVESSLTGESHAGGAAITSHGCKRCQQMESCPAQKEPSTPQPQQMQTADGFPSRMQKRRRRNALLTRRHHESESPQFEQPAAHVIAGRADDNYSLDAVCKSLGLRAPIPNNGEEPTCTSAQPRRAWKRYEKLFPPLNMTRLKQLMAADIDDCEK</sequence>
<feature type="region of interest" description="Disordered" evidence="1">
    <location>
        <begin position="265"/>
        <end position="302"/>
    </location>
</feature>
<feature type="compositionally biased region" description="Basic and acidic residues" evidence="1">
    <location>
        <begin position="564"/>
        <end position="575"/>
    </location>
</feature>
<protein>
    <recommendedName>
        <fullName evidence="4">Telomere replication protein EST3</fullName>
    </recommendedName>
</protein>
<reference evidence="2" key="1">
    <citation type="submission" date="2024-01" db="EMBL/GenBank/DDBJ databases">
        <authorList>
            <person name="Webb A."/>
        </authorList>
    </citation>
    <scope>NUCLEOTIDE SEQUENCE</scope>
    <source>
        <strain evidence="2">Pm1</strain>
    </source>
</reference>
<feature type="region of interest" description="Disordered" evidence="1">
    <location>
        <begin position="703"/>
        <end position="731"/>
    </location>
</feature>
<feature type="compositionally biased region" description="Polar residues" evidence="1">
    <location>
        <begin position="266"/>
        <end position="282"/>
    </location>
</feature>
<comment type="caution">
    <text evidence="2">The sequence shown here is derived from an EMBL/GenBank/DDBJ whole genome shotgun (WGS) entry which is preliminary data.</text>
</comment>
<proteinExistence type="predicted"/>
<dbReference type="Proteomes" id="UP001162060">
    <property type="component" value="Unassembled WGS sequence"/>
</dbReference>
<gene>
    <name evidence="2" type="ORF">PM001_LOCUS7335</name>
</gene>
<organism evidence="2 3">
    <name type="scientific">Peronospora matthiolae</name>
    <dbReference type="NCBI Taxonomy" id="2874970"/>
    <lineage>
        <taxon>Eukaryota</taxon>
        <taxon>Sar</taxon>
        <taxon>Stramenopiles</taxon>
        <taxon>Oomycota</taxon>
        <taxon>Peronosporomycetes</taxon>
        <taxon>Peronosporales</taxon>
        <taxon>Peronosporaceae</taxon>
        <taxon>Peronospora</taxon>
    </lineage>
</organism>
<name>A0AAV1TLX9_9STRA</name>
<feature type="region of interest" description="Disordered" evidence="1">
    <location>
        <begin position="32"/>
        <end position="55"/>
    </location>
</feature>
<feature type="region of interest" description="Disordered" evidence="1">
    <location>
        <begin position="356"/>
        <end position="375"/>
    </location>
</feature>
<dbReference type="EMBL" id="CAKLBY020000058">
    <property type="protein sequence ID" value="CAK7921824.1"/>
    <property type="molecule type" value="Genomic_DNA"/>
</dbReference>
<dbReference type="AlphaFoldDB" id="A0AAV1TLX9"/>
<evidence type="ECO:0000313" key="3">
    <source>
        <dbReference type="Proteomes" id="UP001162060"/>
    </source>
</evidence>